<sequence length="117" mass="12700">MSDARRALAAADALAARGDRPAAGVMIAAARARLGLIDERYAALRGDRHRLRAADTRLAGIAQALREDRPDARENLARWSADSMKLEAALTRREARSLFDPNHLAAAAGHRLPRQPS</sequence>
<proteinExistence type="predicted"/>
<gene>
    <name evidence="1" type="ORF">JKL49_25645</name>
</gene>
<evidence type="ECO:0000313" key="1">
    <source>
        <dbReference type="EMBL" id="QQZ49992.1"/>
    </source>
</evidence>
<dbReference type="EMBL" id="CP068570">
    <property type="protein sequence ID" value="QQZ49992.1"/>
    <property type="molecule type" value="Genomic_DNA"/>
</dbReference>
<reference evidence="1" key="1">
    <citation type="submission" date="2021-01" db="EMBL/GenBank/DDBJ databases">
        <title>Genome sequence of Phenylobacterium sp. 20VBR1 isolated from a valley glaceir, Ny-Alesund, Svalbard.</title>
        <authorList>
            <person name="Thomas F.A."/>
            <person name="Krishnan K.P."/>
            <person name="Sinha R.K."/>
        </authorList>
    </citation>
    <scope>NUCLEOTIDE SEQUENCE</scope>
    <source>
        <strain evidence="1">20VBR1</strain>
    </source>
</reference>
<protein>
    <submittedName>
        <fullName evidence="1">Uncharacterized protein</fullName>
    </submittedName>
</protein>
<dbReference type="AlphaFoldDB" id="A0A974P2Z0"/>
<name>A0A974P2Z0_9CAUL</name>
<accession>A0A974P2Z0</accession>
<organism evidence="1">
    <name type="scientific">Phenylobacterium glaciei</name>
    <dbReference type="NCBI Taxonomy" id="2803784"/>
    <lineage>
        <taxon>Bacteria</taxon>
        <taxon>Pseudomonadati</taxon>
        <taxon>Pseudomonadota</taxon>
        <taxon>Alphaproteobacteria</taxon>
        <taxon>Caulobacterales</taxon>
        <taxon>Caulobacteraceae</taxon>
        <taxon>Phenylobacterium</taxon>
    </lineage>
</organism>